<dbReference type="AlphaFoldDB" id="G4YH50"/>
<dbReference type="PANTHER" id="PTHR12864">
    <property type="entry name" value="RAN BINDING PROTEIN 9-RELATED"/>
    <property type="match status" value="1"/>
</dbReference>
<dbReference type="InterPro" id="IPR013320">
    <property type="entry name" value="ConA-like_dom_sf"/>
</dbReference>
<gene>
    <name evidence="2" type="ORF">PHYSODRAFT_471636</name>
</gene>
<evidence type="ECO:0000259" key="1">
    <source>
        <dbReference type="SMART" id="SM00449"/>
    </source>
</evidence>
<dbReference type="STRING" id="1094619.G4YH50"/>
<accession>G4YH50</accession>
<dbReference type="SUPFAM" id="SSF49899">
    <property type="entry name" value="Concanavalin A-like lectins/glucanases"/>
    <property type="match status" value="1"/>
</dbReference>
<feature type="domain" description="SPRY" evidence="1">
    <location>
        <begin position="201"/>
        <end position="335"/>
    </location>
</feature>
<dbReference type="KEGG" id="psoj:PHYSODRAFT_471636"/>
<proteinExistence type="predicted"/>
<dbReference type="Gene3D" id="2.60.120.920">
    <property type="match status" value="1"/>
</dbReference>
<evidence type="ECO:0000313" key="3">
    <source>
        <dbReference type="Proteomes" id="UP000002640"/>
    </source>
</evidence>
<dbReference type="InterPro" id="IPR003877">
    <property type="entry name" value="SPRY_dom"/>
</dbReference>
<sequence length="438" mass="49489">MCQARRPSLSLKRAACRLTALDDVLLAQILQFAAARDVEALAVAARVVARDVLPRLPGLWRALFVQRWTTLNFPLDDVASGRAELAIDPRLRALFGPETSESRMFQLLAHAVVPVPSYADLDQTWRYQGYSDDKHRIQSLHDADTRPSHVVRFAFDGDELGDDRSVRANVPFPPGFHVAVFKRQQPGSDGRPLYQVGLVASGYFELQIVHREGPENVQQEEELTSLGLVPASFPLVGRQPGWNQKSFGYHGDDGRFYRQTTRGRLFGPRFGVNDTVGCGVRRNMSTERSHVFFTSNGEELPRADESEMENLHTSWYPAVGVDSYNEVRVNFGQEPFAHDSIVDELFAECDPSVVAASALPWHYIREYSIDCLVWRRQQTCEARAGDADEWKDTIADDDKSAQKEETCMKKWMFGILTRRQQNRLASREENASEERAAA</sequence>
<evidence type="ECO:0000313" key="2">
    <source>
        <dbReference type="EMBL" id="EGZ28073.1"/>
    </source>
</evidence>
<dbReference type="InterPro" id="IPR044736">
    <property type="entry name" value="Gid1/RanBPM/SPLA_SPRY"/>
</dbReference>
<dbReference type="Pfam" id="PF00622">
    <property type="entry name" value="SPRY"/>
    <property type="match status" value="1"/>
</dbReference>
<keyword evidence="3" id="KW-1185">Reference proteome</keyword>
<dbReference type="InParanoid" id="G4YH50"/>
<protein>
    <recommendedName>
        <fullName evidence="1">SPRY domain-containing protein</fullName>
    </recommendedName>
</protein>
<dbReference type="CDD" id="cd12885">
    <property type="entry name" value="SPRY_RanBP_like"/>
    <property type="match status" value="1"/>
</dbReference>
<dbReference type="SMART" id="SM00449">
    <property type="entry name" value="SPRY"/>
    <property type="match status" value="1"/>
</dbReference>
<organism evidence="2 3">
    <name type="scientific">Phytophthora sojae (strain P6497)</name>
    <name type="common">Soybean stem and root rot agent</name>
    <name type="synonym">Phytophthora megasperma f. sp. glycines</name>
    <dbReference type="NCBI Taxonomy" id="1094619"/>
    <lineage>
        <taxon>Eukaryota</taxon>
        <taxon>Sar</taxon>
        <taxon>Stramenopiles</taxon>
        <taxon>Oomycota</taxon>
        <taxon>Peronosporomycetes</taxon>
        <taxon>Peronosporales</taxon>
        <taxon>Peronosporaceae</taxon>
        <taxon>Phytophthora</taxon>
    </lineage>
</organism>
<dbReference type="InterPro" id="IPR043136">
    <property type="entry name" value="B30.2/SPRY_sf"/>
</dbReference>
<dbReference type="InterPro" id="IPR050618">
    <property type="entry name" value="Ubq-SigPath_Reg"/>
</dbReference>
<dbReference type="GeneID" id="20654123"/>
<reference evidence="2 3" key="1">
    <citation type="journal article" date="2006" name="Science">
        <title>Phytophthora genome sequences uncover evolutionary origins and mechanisms of pathogenesis.</title>
        <authorList>
            <person name="Tyler B.M."/>
            <person name="Tripathy S."/>
            <person name="Zhang X."/>
            <person name="Dehal P."/>
            <person name="Jiang R.H."/>
            <person name="Aerts A."/>
            <person name="Arredondo F.D."/>
            <person name="Baxter L."/>
            <person name="Bensasson D."/>
            <person name="Beynon J.L."/>
            <person name="Chapman J."/>
            <person name="Damasceno C.M."/>
            <person name="Dorrance A.E."/>
            <person name="Dou D."/>
            <person name="Dickerman A.W."/>
            <person name="Dubchak I.L."/>
            <person name="Garbelotto M."/>
            <person name="Gijzen M."/>
            <person name="Gordon S.G."/>
            <person name="Govers F."/>
            <person name="Grunwald N.J."/>
            <person name="Huang W."/>
            <person name="Ivors K.L."/>
            <person name="Jones R.W."/>
            <person name="Kamoun S."/>
            <person name="Krampis K."/>
            <person name="Lamour K.H."/>
            <person name="Lee M.K."/>
            <person name="McDonald W.H."/>
            <person name="Medina M."/>
            <person name="Meijer H.J."/>
            <person name="Nordberg E.K."/>
            <person name="Maclean D.J."/>
            <person name="Ospina-Giraldo M.D."/>
            <person name="Morris P.F."/>
            <person name="Phuntumart V."/>
            <person name="Putnam N.H."/>
            <person name="Rash S."/>
            <person name="Rose J.K."/>
            <person name="Sakihama Y."/>
            <person name="Salamov A.A."/>
            <person name="Savidor A."/>
            <person name="Scheuring C.F."/>
            <person name="Smith B.M."/>
            <person name="Sobral B.W."/>
            <person name="Terry A."/>
            <person name="Torto-Alalibo T.A."/>
            <person name="Win J."/>
            <person name="Xu Z."/>
            <person name="Zhang H."/>
            <person name="Grigoriev I.V."/>
            <person name="Rokhsar D.S."/>
            <person name="Boore J.L."/>
        </authorList>
    </citation>
    <scope>NUCLEOTIDE SEQUENCE [LARGE SCALE GENOMIC DNA]</scope>
    <source>
        <strain evidence="2 3">P6497</strain>
    </source>
</reference>
<dbReference type="RefSeq" id="XP_009515348.1">
    <property type="nucleotide sequence ID" value="XM_009517053.1"/>
</dbReference>
<dbReference type="EMBL" id="JH159151">
    <property type="protein sequence ID" value="EGZ28073.1"/>
    <property type="molecule type" value="Genomic_DNA"/>
</dbReference>
<name>G4YH50_PHYSP</name>
<dbReference type="Proteomes" id="UP000002640">
    <property type="component" value="Unassembled WGS sequence"/>
</dbReference>
<dbReference type="OMA" id="WHYIREY"/>